<feature type="transmembrane region" description="Helical" evidence="8">
    <location>
        <begin position="286"/>
        <end position="304"/>
    </location>
</feature>
<feature type="transmembrane region" description="Helical" evidence="8">
    <location>
        <begin position="445"/>
        <end position="465"/>
    </location>
</feature>
<dbReference type="Pfam" id="PF00860">
    <property type="entry name" value="Xan_ur_permease"/>
    <property type="match status" value="1"/>
</dbReference>
<dbReference type="GO" id="GO:0042907">
    <property type="term" value="F:xanthine transmembrane transporter activity"/>
    <property type="evidence" value="ECO:0007669"/>
    <property type="project" value="TreeGrafter"/>
</dbReference>
<comment type="similarity">
    <text evidence="2">Belongs to the nucleobase:cation symporter-2 (NCS2) (TC 2.A.40) family.</text>
</comment>
<comment type="subcellular location">
    <subcellularLocation>
        <location evidence="1">Membrane</location>
        <topology evidence="1">Multi-pass membrane protein</topology>
    </subcellularLocation>
</comment>
<feature type="transmembrane region" description="Helical" evidence="8">
    <location>
        <begin position="136"/>
        <end position="153"/>
    </location>
</feature>
<evidence type="ECO:0000313" key="10">
    <source>
        <dbReference type="Proteomes" id="UP001489004"/>
    </source>
</evidence>
<feature type="region of interest" description="Disordered" evidence="7">
    <location>
        <begin position="569"/>
        <end position="607"/>
    </location>
</feature>
<keyword evidence="3" id="KW-0813">Transport</keyword>
<sequence>MDEIPEGYDNEPVITYKDFDKLLNYKDPQDCLIGKYDYKSLCMPRFPFCRNWRKAKARPPQKFFAVDEPLPFILCLLMGFQHAVAMVGGIIVPPIVIASTQSDPAIKSYLVSASLIVCGIGSIVQCMRWRIPRTRLYYGTGLITVVGTGVQQLQVIVSSIKQQLADGKDWNTAYGNILGTLLLCALTPIAISFFPRKLMNRIFPPWVTGVTVFVAGASLCGVGVANWGGGLGCTVFQTPDNPAPLCTGNGDVLLPFGNAAYLGLGFTVMAVIIVIELFGSIFMRNVAIMAGFLVGYAIAAVATYDGKHFTNDEAIKSSPNFQFMWLKTFPIGIYPAAIIPLIIGYAVDAANSIGDITASEEASALPTFGRDHDAHLQGGLLADGVSSAFSALATVTPVLVFAQNNGVISFTMVASRIAGVFCGIWLILFGIFGKFGGFLANAPNVILGGMQVFIFSSVAIAGIRLMGMTNYNRRVRFIQVMSVGLGLGVTIVANWGTNDLWNITPGMSSGVKSIRNSVVLVTGTGFAMAFIICVVLHNLLPEEEDPTALQEASARNAAAYGSHAGHGEGPAPVMSFHNPKMVDGDDTAHGGLPVKKVDLAPPSTVTM</sequence>
<feature type="transmembrane region" description="Helical" evidence="8">
    <location>
        <begin position="206"/>
        <end position="227"/>
    </location>
</feature>
<feature type="transmembrane region" description="Helical" evidence="8">
    <location>
        <begin position="477"/>
        <end position="497"/>
    </location>
</feature>
<gene>
    <name evidence="9" type="ORF">WJX72_010737</name>
</gene>
<evidence type="ECO:0000256" key="7">
    <source>
        <dbReference type="SAM" id="MobiDB-lite"/>
    </source>
</evidence>
<feature type="transmembrane region" description="Helical" evidence="8">
    <location>
        <begin position="413"/>
        <end position="433"/>
    </location>
</feature>
<organism evidence="9 10">
    <name type="scientific">[Myrmecia] bisecta</name>
    <dbReference type="NCBI Taxonomy" id="41462"/>
    <lineage>
        <taxon>Eukaryota</taxon>
        <taxon>Viridiplantae</taxon>
        <taxon>Chlorophyta</taxon>
        <taxon>core chlorophytes</taxon>
        <taxon>Trebouxiophyceae</taxon>
        <taxon>Trebouxiales</taxon>
        <taxon>Trebouxiaceae</taxon>
        <taxon>Myrmecia</taxon>
    </lineage>
</organism>
<feature type="transmembrane region" description="Helical" evidence="8">
    <location>
        <begin position="259"/>
        <end position="279"/>
    </location>
</feature>
<keyword evidence="10" id="KW-1185">Reference proteome</keyword>
<keyword evidence="6 8" id="KW-0472">Membrane</keyword>
<evidence type="ECO:0008006" key="11">
    <source>
        <dbReference type="Google" id="ProtNLM"/>
    </source>
</evidence>
<dbReference type="Proteomes" id="UP001489004">
    <property type="component" value="Unassembled WGS sequence"/>
</dbReference>
<evidence type="ECO:0000256" key="2">
    <source>
        <dbReference type="ARBA" id="ARBA00008821"/>
    </source>
</evidence>
<dbReference type="InterPro" id="IPR006043">
    <property type="entry name" value="NCS2"/>
</dbReference>
<dbReference type="InterPro" id="IPR006042">
    <property type="entry name" value="Xan_ur_permease"/>
</dbReference>
<evidence type="ECO:0000256" key="4">
    <source>
        <dbReference type="ARBA" id="ARBA00022692"/>
    </source>
</evidence>
<feature type="transmembrane region" description="Helical" evidence="8">
    <location>
        <begin position="173"/>
        <end position="194"/>
    </location>
</feature>
<dbReference type="PANTHER" id="PTHR42810:SF2">
    <property type="entry name" value="PURINE PERMEASE C1399.01C-RELATED"/>
    <property type="match status" value="1"/>
</dbReference>
<evidence type="ECO:0000256" key="8">
    <source>
        <dbReference type="SAM" id="Phobius"/>
    </source>
</evidence>
<dbReference type="NCBIfam" id="TIGR00801">
    <property type="entry name" value="ncs2"/>
    <property type="match status" value="1"/>
</dbReference>
<feature type="transmembrane region" description="Helical" evidence="8">
    <location>
        <begin position="109"/>
        <end position="129"/>
    </location>
</feature>
<evidence type="ECO:0000256" key="5">
    <source>
        <dbReference type="ARBA" id="ARBA00022989"/>
    </source>
</evidence>
<name>A0AAW1Q844_9CHLO</name>
<comment type="caution">
    <text evidence="9">The sequence shown here is derived from an EMBL/GenBank/DDBJ whole genome shotgun (WGS) entry which is preliminary data.</text>
</comment>
<evidence type="ECO:0000256" key="3">
    <source>
        <dbReference type="ARBA" id="ARBA00022448"/>
    </source>
</evidence>
<accession>A0AAW1Q844</accession>
<keyword evidence="4 8" id="KW-0812">Transmembrane</keyword>
<proteinExistence type="inferred from homology"/>
<feature type="transmembrane region" description="Helical" evidence="8">
    <location>
        <begin position="517"/>
        <end position="540"/>
    </location>
</feature>
<dbReference type="EMBL" id="JALJOR010000005">
    <property type="protein sequence ID" value="KAK9817183.1"/>
    <property type="molecule type" value="Genomic_DNA"/>
</dbReference>
<feature type="transmembrane region" description="Helical" evidence="8">
    <location>
        <begin position="72"/>
        <end position="97"/>
    </location>
</feature>
<evidence type="ECO:0000256" key="6">
    <source>
        <dbReference type="ARBA" id="ARBA00023136"/>
    </source>
</evidence>
<feature type="transmembrane region" description="Helical" evidence="8">
    <location>
        <begin position="324"/>
        <end position="347"/>
    </location>
</feature>
<dbReference type="PANTHER" id="PTHR42810">
    <property type="entry name" value="PURINE PERMEASE C1399.01C-RELATED"/>
    <property type="match status" value="1"/>
</dbReference>
<protein>
    <recommendedName>
        <fullName evidence="11">Purine permease</fullName>
    </recommendedName>
</protein>
<reference evidence="9 10" key="1">
    <citation type="journal article" date="2024" name="Nat. Commun.">
        <title>Phylogenomics reveals the evolutionary origins of lichenization in chlorophyte algae.</title>
        <authorList>
            <person name="Puginier C."/>
            <person name="Libourel C."/>
            <person name="Otte J."/>
            <person name="Skaloud P."/>
            <person name="Haon M."/>
            <person name="Grisel S."/>
            <person name="Petersen M."/>
            <person name="Berrin J.G."/>
            <person name="Delaux P.M."/>
            <person name="Dal Grande F."/>
            <person name="Keller J."/>
        </authorList>
    </citation>
    <scope>NUCLEOTIDE SEQUENCE [LARGE SCALE GENOMIC DNA]</scope>
    <source>
        <strain evidence="9 10">SAG 2043</strain>
    </source>
</reference>
<dbReference type="GO" id="GO:0005886">
    <property type="term" value="C:plasma membrane"/>
    <property type="evidence" value="ECO:0007669"/>
    <property type="project" value="UniProtKB-ARBA"/>
</dbReference>
<evidence type="ECO:0000256" key="1">
    <source>
        <dbReference type="ARBA" id="ARBA00004141"/>
    </source>
</evidence>
<evidence type="ECO:0000313" key="9">
    <source>
        <dbReference type="EMBL" id="KAK9817183.1"/>
    </source>
</evidence>
<keyword evidence="5 8" id="KW-1133">Transmembrane helix</keyword>
<dbReference type="AlphaFoldDB" id="A0AAW1Q844"/>